<dbReference type="HOGENOM" id="CLU_2758743_0_0_1"/>
<sequence length="70" mass="7731">MTRELVRKGPICKPRDQVRSRHPTCESSHSPESTNNDKADITSQLLQVGPKCLAPQRATALEATETTKSQ</sequence>
<gene>
    <name evidence="2" type="ORF">PISMIDRAFT_683969</name>
</gene>
<organism evidence="2 3">
    <name type="scientific">Pisolithus microcarpus 441</name>
    <dbReference type="NCBI Taxonomy" id="765257"/>
    <lineage>
        <taxon>Eukaryota</taxon>
        <taxon>Fungi</taxon>
        <taxon>Dikarya</taxon>
        <taxon>Basidiomycota</taxon>
        <taxon>Agaricomycotina</taxon>
        <taxon>Agaricomycetes</taxon>
        <taxon>Agaricomycetidae</taxon>
        <taxon>Boletales</taxon>
        <taxon>Sclerodermatineae</taxon>
        <taxon>Pisolithaceae</taxon>
        <taxon>Pisolithus</taxon>
    </lineage>
</organism>
<evidence type="ECO:0000313" key="3">
    <source>
        <dbReference type="Proteomes" id="UP000054018"/>
    </source>
</evidence>
<reference evidence="3" key="2">
    <citation type="submission" date="2015-01" db="EMBL/GenBank/DDBJ databases">
        <title>Evolutionary Origins and Diversification of the Mycorrhizal Mutualists.</title>
        <authorList>
            <consortium name="DOE Joint Genome Institute"/>
            <consortium name="Mycorrhizal Genomics Consortium"/>
            <person name="Kohler A."/>
            <person name="Kuo A."/>
            <person name="Nagy L.G."/>
            <person name="Floudas D."/>
            <person name="Copeland A."/>
            <person name="Barry K.W."/>
            <person name="Cichocki N."/>
            <person name="Veneault-Fourrey C."/>
            <person name="LaButti K."/>
            <person name="Lindquist E.A."/>
            <person name="Lipzen A."/>
            <person name="Lundell T."/>
            <person name="Morin E."/>
            <person name="Murat C."/>
            <person name="Riley R."/>
            <person name="Ohm R."/>
            <person name="Sun H."/>
            <person name="Tunlid A."/>
            <person name="Henrissat B."/>
            <person name="Grigoriev I.V."/>
            <person name="Hibbett D.S."/>
            <person name="Martin F."/>
        </authorList>
    </citation>
    <scope>NUCLEOTIDE SEQUENCE [LARGE SCALE GENOMIC DNA]</scope>
    <source>
        <strain evidence="3">441</strain>
    </source>
</reference>
<dbReference type="Proteomes" id="UP000054018">
    <property type="component" value="Unassembled WGS sequence"/>
</dbReference>
<evidence type="ECO:0000313" key="2">
    <source>
        <dbReference type="EMBL" id="KIK18634.1"/>
    </source>
</evidence>
<name>A0A0C9YXL6_9AGAM</name>
<feature type="compositionally biased region" description="Polar residues" evidence="1">
    <location>
        <begin position="25"/>
        <end position="34"/>
    </location>
</feature>
<proteinExistence type="predicted"/>
<dbReference type="EMBL" id="KN833800">
    <property type="protein sequence ID" value="KIK18634.1"/>
    <property type="molecule type" value="Genomic_DNA"/>
</dbReference>
<evidence type="ECO:0000256" key="1">
    <source>
        <dbReference type="SAM" id="MobiDB-lite"/>
    </source>
</evidence>
<accession>A0A0C9YXL6</accession>
<protein>
    <submittedName>
        <fullName evidence="2">Uncharacterized protein</fullName>
    </submittedName>
</protein>
<feature type="compositionally biased region" description="Basic and acidic residues" evidence="1">
    <location>
        <begin position="1"/>
        <end position="19"/>
    </location>
</feature>
<reference evidence="2 3" key="1">
    <citation type="submission" date="2014-04" db="EMBL/GenBank/DDBJ databases">
        <authorList>
            <consortium name="DOE Joint Genome Institute"/>
            <person name="Kuo A."/>
            <person name="Kohler A."/>
            <person name="Costa M.D."/>
            <person name="Nagy L.G."/>
            <person name="Floudas D."/>
            <person name="Copeland A."/>
            <person name="Barry K.W."/>
            <person name="Cichocki N."/>
            <person name="Veneault-Fourrey C."/>
            <person name="LaButti K."/>
            <person name="Lindquist E.A."/>
            <person name="Lipzen A."/>
            <person name="Lundell T."/>
            <person name="Morin E."/>
            <person name="Murat C."/>
            <person name="Sun H."/>
            <person name="Tunlid A."/>
            <person name="Henrissat B."/>
            <person name="Grigoriev I.V."/>
            <person name="Hibbett D.S."/>
            <person name="Martin F."/>
            <person name="Nordberg H.P."/>
            <person name="Cantor M.N."/>
            <person name="Hua S.X."/>
        </authorList>
    </citation>
    <scope>NUCLEOTIDE SEQUENCE [LARGE SCALE GENOMIC DNA]</scope>
    <source>
        <strain evidence="2 3">441</strain>
    </source>
</reference>
<dbReference type="AlphaFoldDB" id="A0A0C9YXL6"/>
<feature type="region of interest" description="Disordered" evidence="1">
    <location>
        <begin position="1"/>
        <end position="50"/>
    </location>
</feature>
<keyword evidence="3" id="KW-1185">Reference proteome</keyword>